<name>A0A0F9MKF8_9ZZZZ</name>
<sequence length="161" mass="16437">MAITFALVSATPNQLRYLVAHDGLAGNVGALPNTAAAGSPNFRNDAALPPLNAVPLASIDGYPPAVAGVLTAGQIRALLLSDFITAPAIVQANLLIGRCKAFLTPRTGANVMMWVVDAIADAASPIGFTNPTYQVTAVFGAAGAAAGTCYLDIVFQNTPDR</sequence>
<evidence type="ECO:0000313" key="1">
    <source>
        <dbReference type="EMBL" id="KKM99761.1"/>
    </source>
</evidence>
<gene>
    <name evidence="1" type="ORF">LCGC14_1144710</name>
</gene>
<organism evidence="1">
    <name type="scientific">marine sediment metagenome</name>
    <dbReference type="NCBI Taxonomy" id="412755"/>
    <lineage>
        <taxon>unclassified sequences</taxon>
        <taxon>metagenomes</taxon>
        <taxon>ecological metagenomes</taxon>
    </lineage>
</organism>
<protein>
    <submittedName>
        <fullName evidence="1">Uncharacterized protein</fullName>
    </submittedName>
</protein>
<dbReference type="AlphaFoldDB" id="A0A0F9MKF8"/>
<dbReference type="EMBL" id="LAZR01005460">
    <property type="protein sequence ID" value="KKM99761.1"/>
    <property type="molecule type" value="Genomic_DNA"/>
</dbReference>
<accession>A0A0F9MKF8</accession>
<reference evidence="1" key="1">
    <citation type="journal article" date="2015" name="Nature">
        <title>Complex archaea that bridge the gap between prokaryotes and eukaryotes.</title>
        <authorList>
            <person name="Spang A."/>
            <person name="Saw J.H."/>
            <person name="Jorgensen S.L."/>
            <person name="Zaremba-Niedzwiedzka K."/>
            <person name="Martijn J."/>
            <person name="Lind A.E."/>
            <person name="van Eijk R."/>
            <person name="Schleper C."/>
            <person name="Guy L."/>
            <person name="Ettema T.J."/>
        </authorList>
    </citation>
    <scope>NUCLEOTIDE SEQUENCE</scope>
</reference>
<proteinExistence type="predicted"/>
<comment type="caution">
    <text evidence="1">The sequence shown here is derived from an EMBL/GenBank/DDBJ whole genome shotgun (WGS) entry which is preliminary data.</text>
</comment>